<sequence length="87" mass="9450">MSPATADVTVTPTADVAPAEPVTRVEILEILDDAFATGPASRGQLVQTARAQGARREVVSLLEQIPDRSYLHQRQLWVHMPHVPVGL</sequence>
<evidence type="ECO:0000313" key="4">
    <source>
        <dbReference type="Proteomes" id="UP000533017"/>
    </source>
</evidence>
<evidence type="ECO:0008006" key="5">
    <source>
        <dbReference type="Google" id="ProtNLM"/>
    </source>
</evidence>
<dbReference type="EMBL" id="FOOI01000003">
    <property type="protein sequence ID" value="SFG01852.1"/>
    <property type="molecule type" value="Genomic_DNA"/>
</dbReference>
<evidence type="ECO:0000313" key="1">
    <source>
        <dbReference type="EMBL" id="NYH85575.1"/>
    </source>
</evidence>
<evidence type="ECO:0000313" key="2">
    <source>
        <dbReference type="EMBL" id="SFG01852.1"/>
    </source>
</evidence>
<dbReference type="RefSeq" id="WP_092882301.1">
    <property type="nucleotide sequence ID" value="NZ_FOOI01000003.1"/>
</dbReference>
<dbReference type="Proteomes" id="UP000199052">
    <property type="component" value="Unassembled WGS sequence"/>
</dbReference>
<dbReference type="Proteomes" id="UP000533017">
    <property type="component" value="Unassembled WGS sequence"/>
</dbReference>
<proteinExistence type="predicted"/>
<dbReference type="EMBL" id="JACBZA010000001">
    <property type="protein sequence ID" value="NYH85575.1"/>
    <property type="molecule type" value="Genomic_DNA"/>
</dbReference>
<evidence type="ECO:0000313" key="3">
    <source>
        <dbReference type="Proteomes" id="UP000199052"/>
    </source>
</evidence>
<gene>
    <name evidence="1" type="ORF">FHR37_004426</name>
    <name evidence="2" type="ORF">SAMN05421678_103317</name>
</gene>
<dbReference type="Pfam" id="PF11387">
    <property type="entry name" value="DUF2795"/>
    <property type="match status" value="1"/>
</dbReference>
<dbReference type="InterPro" id="IPR021527">
    <property type="entry name" value="DUF2795"/>
</dbReference>
<organism evidence="2 3">
    <name type="scientific">Actinopolymorpha cephalotaxi</name>
    <dbReference type="NCBI Taxonomy" id="504797"/>
    <lineage>
        <taxon>Bacteria</taxon>
        <taxon>Bacillati</taxon>
        <taxon>Actinomycetota</taxon>
        <taxon>Actinomycetes</taxon>
        <taxon>Propionibacteriales</taxon>
        <taxon>Actinopolymorphaceae</taxon>
        <taxon>Actinopolymorpha</taxon>
    </lineage>
</organism>
<protein>
    <recommendedName>
        <fullName evidence="5">DUF2795 domain-containing protein</fullName>
    </recommendedName>
</protein>
<reference evidence="2 3" key="1">
    <citation type="submission" date="2016-10" db="EMBL/GenBank/DDBJ databases">
        <authorList>
            <person name="de Groot N.N."/>
        </authorList>
    </citation>
    <scope>NUCLEOTIDE SEQUENCE [LARGE SCALE GENOMIC DNA]</scope>
    <source>
        <strain evidence="2 3">CPCC 202808</strain>
    </source>
</reference>
<dbReference type="OrthoDB" id="3698093at2"/>
<reference evidence="1 4" key="2">
    <citation type="submission" date="2020-07" db="EMBL/GenBank/DDBJ databases">
        <title>Sequencing the genomes of 1000 actinobacteria strains.</title>
        <authorList>
            <person name="Klenk H.-P."/>
        </authorList>
    </citation>
    <scope>NUCLEOTIDE SEQUENCE [LARGE SCALE GENOMIC DNA]</scope>
    <source>
        <strain evidence="1 4">DSM 45117</strain>
    </source>
</reference>
<keyword evidence="4" id="KW-1185">Reference proteome</keyword>
<name>A0A1I2NDN7_9ACTN</name>
<accession>A0A1I2NDN7</accession>
<dbReference type="AlphaFoldDB" id="A0A1I2NDN7"/>